<reference evidence="25" key="1">
    <citation type="submission" date="2021-07" db="EMBL/GenBank/DDBJ databases">
        <title>Draft genome sequence of carbapenem-resistant Aeromonas spp. in Japan.</title>
        <authorList>
            <person name="Maehana S."/>
            <person name="Suzuki M."/>
            <person name="Kitasato H."/>
        </authorList>
    </citation>
    <scope>NUCLEOTIDE SEQUENCE</scope>
    <source>
        <strain evidence="25">KAM351</strain>
    </source>
</reference>
<dbReference type="SMART" id="SM00086">
    <property type="entry name" value="PAC"/>
    <property type="match status" value="4"/>
</dbReference>
<dbReference type="SMART" id="SM00448">
    <property type="entry name" value="REC"/>
    <property type="match status" value="1"/>
</dbReference>
<evidence type="ECO:0000256" key="5">
    <source>
        <dbReference type="ARBA" id="ARBA00022519"/>
    </source>
</evidence>
<comment type="subcellular location">
    <subcellularLocation>
        <location evidence="2">Cell inner membrane</location>
        <topology evidence="2">Multi-pass membrane protein</topology>
    </subcellularLocation>
</comment>
<feature type="transmembrane region" description="Helical" evidence="19">
    <location>
        <begin position="96"/>
        <end position="116"/>
    </location>
</feature>
<dbReference type="CDD" id="cd16922">
    <property type="entry name" value="HATPase_EvgS-ArcB-TorS-like"/>
    <property type="match status" value="1"/>
</dbReference>
<dbReference type="InterPro" id="IPR000700">
    <property type="entry name" value="PAS-assoc_C"/>
</dbReference>
<keyword evidence="13 19" id="KW-1133">Transmembrane helix</keyword>
<dbReference type="InterPro" id="IPR001610">
    <property type="entry name" value="PAC"/>
</dbReference>
<dbReference type="SUPFAM" id="SSF55785">
    <property type="entry name" value="PYP-like sensor domain (PAS domain)"/>
    <property type="match status" value="4"/>
</dbReference>
<feature type="modified residue" description="4-aspartylphosphate" evidence="17">
    <location>
        <position position="1013"/>
    </location>
</feature>
<dbReference type="PROSITE" id="PS50110">
    <property type="entry name" value="RESPONSE_REGULATORY"/>
    <property type="match status" value="1"/>
</dbReference>
<dbReference type="Proteomes" id="UP001163285">
    <property type="component" value="Chromosome"/>
</dbReference>
<dbReference type="InterPro" id="IPR013655">
    <property type="entry name" value="PAS_fold_3"/>
</dbReference>
<evidence type="ECO:0000256" key="15">
    <source>
        <dbReference type="ARBA" id="ARBA00023136"/>
    </source>
</evidence>
<protein>
    <recommendedName>
        <fullName evidence="3">histidine kinase</fullName>
        <ecNumber evidence="3">2.7.13.3</ecNumber>
    </recommendedName>
</protein>
<evidence type="ECO:0000259" key="22">
    <source>
        <dbReference type="PROSITE" id="PS50112"/>
    </source>
</evidence>
<dbReference type="InterPro" id="IPR001789">
    <property type="entry name" value="Sig_transdc_resp-reg_receiver"/>
</dbReference>
<dbReference type="InterPro" id="IPR005467">
    <property type="entry name" value="His_kinase_dom"/>
</dbReference>
<evidence type="ECO:0000256" key="4">
    <source>
        <dbReference type="ARBA" id="ARBA00022475"/>
    </source>
</evidence>
<dbReference type="SMART" id="SM00073">
    <property type="entry name" value="HPT"/>
    <property type="match status" value="1"/>
</dbReference>
<evidence type="ECO:0000256" key="6">
    <source>
        <dbReference type="ARBA" id="ARBA00022553"/>
    </source>
</evidence>
<dbReference type="InterPro" id="IPR036097">
    <property type="entry name" value="HisK_dim/P_sf"/>
</dbReference>
<evidence type="ECO:0000313" key="26">
    <source>
        <dbReference type="EMBL" id="UZC85030.2"/>
    </source>
</evidence>
<evidence type="ECO:0000256" key="7">
    <source>
        <dbReference type="ARBA" id="ARBA00022679"/>
    </source>
</evidence>
<dbReference type="SMART" id="SM00387">
    <property type="entry name" value="HATPase_c"/>
    <property type="match status" value="1"/>
</dbReference>
<dbReference type="PROSITE" id="PS50894">
    <property type="entry name" value="HPT"/>
    <property type="match status" value="1"/>
</dbReference>
<dbReference type="GO" id="GO:0005524">
    <property type="term" value="F:ATP binding"/>
    <property type="evidence" value="ECO:0007669"/>
    <property type="project" value="UniProtKB-KW"/>
</dbReference>
<feature type="region of interest" description="Disordered" evidence="18">
    <location>
        <begin position="1294"/>
        <end position="1323"/>
    </location>
</feature>
<dbReference type="Pfam" id="PF00512">
    <property type="entry name" value="HisKA"/>
    <property type="match status" value="1"/>
</dbReference>
<keyword evidence="5" id="KW-0997">Cell inner membrane</keyword>
<sequence>MMSWSPLWHVRPSTQRWGISLLAVLLPVLMLQIRVQLPIAFGERPLLVLFMLPIIVCALLGGLLPGLLCTLITALVTSYFMLPPIYSLSVEAGQDLVQWCLLIANGLLISVLSAAFHRARAREVLRWQELMNTQNQLQQSENRFQVTFEQAAVGIALVSPDGHWLRVNQRLCHILGYRADELTGMTFQQLTHPDDLYLDEAHVARVLAGTIPHYTLEKRYLHKGGEIIWTTLTVALVRDAEGNPDYFISIIEDNRQNKETEEALRRNEAILRESQRLAKIGNWRWRVADDSHFWSPEIYRIYGRDPALPPAVYPEVRKYFTQEGWHTVAQAVERCRMDGQPYECDAEVITEQGETAWVIARGAALRDRDGTILELYGTVQDITERKLAEQRLQHNQQMALDTQRRARLAALNLMDDAISARVRAETVSSALRESEQRLLMAQEGAHVGIWEWDMVSNRLFFSPECARLYGRSAEALGELAAWQACLHPDDRPRIEQLLAERAVSGAPVELEFRILLPDGGIRWLVSKGSVYRDAQQRPVRLLGIHLDITQSKLAEQQLRQLSLALEQSPDGVFITDTRARIEYVNPAFLAASGYQQHEVIGRTPSLLRSGLTPDASYVALWDAINHGQRWHGEFINQRKDGSHYQVLATVSPIRQESGEITHYVTVQADITEKKQLGEELDQYRYHLEEMVNERTRQLAQAHQRAESANHAKSAFLANMSHEIRTPMNAILGLTYLLKRDTRDPTDLERLTKIDTAAQHLLSILNDILDLSKIDAGKMTLELTDFSLSAMLDNVRALMNDQARAKGLTIVTDIGDTPAWVHGDITRLRQALLNYATNAIKFTEQGTVTLRVRLARPLTTGYLLRFEVEDTGIGITPAQREKLFQAFEQADVSTTRRYGGTGLGLAITSRIAALMGGEVGVTSEPGQGSCFWFTARLFKAKEDAPSRTPSEQGNQQAFSFPRHARILLVEDNAINREVVLELLCHSGLVIETAVNGQEALALVNQHPFDLILMDIQMPVMDGYSATRAIRALPGMDRLPILALTASAFEEDRKASESAGMNDFIAKPVTPAKLFDALQRWLPQSKVPEIDPDDSTRHPVTGPLARLQAHPGLDLDQGLATLNGNQEKYLALLRYFIHEHGQDMARLHCHLQAGEHSDATRMAHSLRGVASTLGAHELSRHCLALEQAIAGGDTEPTGLMSSIDEEIATLCALLGDDLAAPTTDLVPLGDQWRQQLLGQMEALLVQSDTAVIPLYEQYAGPLRLMLGSRSDTLTRQLKAFDFDAALLTLRQHMATDETHPDDRAPLPEAPACHPGQVKGDKGLNH</sequence>
<dbReference type="Pfam" id="PF13493">
    <property type="entry name" value="DUF4118"/>
    <property type="match status" value="1"/>
</dbReference>
<evidence type="ECO:0000259" key="24">
    <source>
        <dbReference type="PROSITE" id="PS50894"/>
    </source>
</evidence>
<dbReference type="Pfam" id="PF02518">
    <property type="entry name" value="HATPase_c"/>
    <property type="match status" value="1"/>
</dbReference>
<dbReference type="InterPro" id="IPR000014">
    <property type="entry name" value="PAS"/>
</dbReference>
<dbReference type="Pfam" id="PF00072">
    <property type="entry name" value="Response_reg"/>
    <property type="match status" value="1"/>
</dbReference>
<keyword evidence="14" id="KW-0902">Two-component regulatory system</keyword>
<dbReference type="SMART" id="SM00091">
    <property type="entry name" value="PAS"/>
    <property type="match status" value="3"/>
</dbReference>
<keyword evidence="4" id="KW-1003">Cell membrane</keyword>
<feature type="domain" description="PAS" evidence="22">
    <location>
        <begin position="140"/>
        <end position="210"/>
    </location>
</feature>
<dbReference type="InterPro" id="IPR003594">
    <property type="entry name" value="HATPase_dom"/>
</dbReference>
<feature type="domain" description="Histidine kinase" evidence="20">
    <location>
        <begin position="718"/>
        <end position="938"/>
    </location>
</feature>
<dbReference type="EMBL" id="BPNN01000045">
    <property type="protein sequence ID" value="GJA64282.1"/>
    <property type="molecule type" value="Genomic_DNA"/>
</dbReference>
<keyword evidence="9" id="KW-0677">Repeat</keyword>
<evidence type="ECO:0000256" key="14">
    <source>
        <dbReference type="ARBA" id="ARBA00023012"/>
    </source>
</evidence>
<dbReference type="InterPro" id="IPR003661">
    <property type="entry name" value="HisK_dim/P_dom"/>
</dbReference>
<dbReference type="InterPro" id="IPR036641">
    <property type="entry name" value="HPT_dom_sf"/>
</dbReference>
<organism evidence="25 27">
    <name type="scientific">Aeromonas caviae</name>
    <name type="common">Aeromonas punctata</name>
    <dbReference type="NCBI Taxonomy" id="648"/>
    <lineage>
        <taxon>Bacteria</taxon>
        <taxon>Pseudomonadati</taxon>
        <taxon>Pseudomonadota</taxon>
        <taxon>Gammaproteobacteria</taxon>
        <taxon>Aeromonadales</taxon>
        <taxon>Aeromonadaceae</taxon>
        <taxon>Aeromonas</taxon>
    </lineage>
</organism>
<dbReference type="Gene3D" id="2.10.70.100">
    <property type="match status" value="2"/>
</dbReference>
<evidence type="ECO:0000259" key="23">
    <source>
        <dbReference type="PROSITE" id="PS50113"/>
    </source>
</evidence>
<dbReference type="SUPFAM" id="SSF47226">
    <property type="entry name" value="Histidine-containing phosphotransfer domain, HPT domain"/>
    <property type="match status" value="1"/>
</dbReference>
<evidence type="ECO:0000256" key="3">
    <source>
        <dbReference type="ARBA" id="ARBA00012438"/>
    </source>
</evidence>
<dbReference type="Proteomes" id="UP000886934">
    <property type="component" value="Unassembled WGS sequence"/>
</dbReference>
<dbReference type="SUPFAM" id="SSF47384">
    <property type="entry name" value="Homodimeric domain of signal transducing histidine kinase"/>
    <property type="match status" value="1"/>
</dbReference>
<feature type="domain" description="PAS" evidence="22">
    <location>
        <begin position="434"/>
        <end position="506"/>
    </location>
</feature>
<feature type="transmembrane region" description="Helical" evidence="19">
    <location>
        <begin position="47"/>
        <end position="76"/>
    </location>
</feature>
<dbReference type="GO" id="GO:0006355">
    <property type="term" value="P:regulation of DNA-templated transcription"/>
    <property type="evidence" value="ECO:0007669"/>
    <property type="project" value="InterPro"/>
</dbReference>
<reference evidence="26" key="2">
    <citation type="submission" date="2023-04" db="EMBL/GenBank/DDBJ databases">
        <title>Whole Genome Sequence of Multi-drug resistant Aeromonas caviae as a gut pathogen in newborn.</title>
        <authorList>
            <person name="Jadhav S.V."/>
            <person name="Saroj S.D."/>
            <person name="Saha U.B."/>
            <person name="Sen S."/>
            <person name="Kher A."/>
        </authorList>
    </citation>
    <scope>NUCLEOTIDE SEQUENCE</scope>
    <source>
        <strain evidence="26">SVJ23</strain>
    </source>
</reference>
<dbReference type="PROSITE" id="PS50109">
    <property type="entry name" value="HIS_KIN"/>
    <property type="match status" value="1"/>
</dbReference>
<comment type="catalytic activity">
    <reaction evidence="1">
        <text>ATP + protein L-histidine = ADP + protein N-phospho-L-histidine.</text>
        <dbReference type="EC" id="2.7.13.3"/>
    </reaction>
</comment>
<evidence type="ECO:0000256" key="13">
    <source>
        <dbReference type="ARBA" id="ARBA00022989"/>
    </source>
</evidence>
<evidence type="ECO:0000256" key="19">
    <source>
        <dbReference type="SAM" id="Phobius"/>
    </source>
</evidence>
<dbReference type="InterPro" id="IPR011006">
    <property type="entry name" value="CheY-like_superfamily"/>
</dbReference>
<evidence type="ECO:0000313" key="27">
    <source>
        <dbReference type="Proteomes" id="UP000886934"/>
    </source>
</evidence>
<evidence type="ECO:0000259" key="21">
    <source>
        <dbReference type="PROSITE" id="PS50110"/>
    </source>
</evidence>
<dbReference type="EC" id="2.7.13.3" evidence="3"/>
<keyword evidence="6 17" id="KW-0597">Phosphoprotein</keyword>
<dbReference type="InterPro" id="IPR004358">
    <property type="entry name" value="Sig_transdc_His_kin-like_C"/>
</dbReference>
<evidence type="ECO:0000259" key="20">
    <source>
        <dbReference type="PROSITE" id="PS50109"/>
    </source>
</evidence>
<dbReference type="RefSeq" id="WP_052815016.1">
    <property type="nucleotide sequence ID" value="NZ_AP019195.1"/>
</dbReference>
<dbReference type="SUPFAM" id="SSF52172">
    <property type="entry name" value="CheY-like"/>
    <property type="match status" value="1"/>
</dbReference>
<dbReference type="Pfam" id="PF00989">
    <property type="entry name" value="PAS"/>
    <property type="match status" value="1"/>
</dbReference>
<dbReference type="GO" id="GO:0005886">
    <property type="term" value="C:plasma membrane"/>
    <property type="evidence" value="ECO:0007669"/>
    <property type="project" value="UniProtKB-SubCell"/>
</dbReference>
<evidence type="ECO:0000256" key="17">
    <source>
        <dbReference type="PROSITE-ProRule" id="PRU00169"/>
    </source>
</evidence>
<keyword evidence="10" id="KW-0547">Nucleotide-binding</keyword>
<dbReference type="Gene3D" id="3.40.50.2300">
    <property type="match status" value="1"/>
</dbReference>
<evidence type="ECO:0000256" key="9">
    <source>
        <dbReference type="ARBA" id="ARBA00022737"/>
    </source>
</evidence>
<feature type="domain" description="HPt" evidence="24">
    <location>
        <begin position="1123"/>
        <end position="1219"/>
    </location>
</feature>
<dbReference type="PRINTS" id="PR00344">
    <property type="entry name" value="BCTRLSENSOR"/>
</dbReference>
<dbReference type="InterPro" id="IPR035965">
    <property type="entry name" value="PAS-like_dom_sf"/>
</dbReference>
<evidence type="ECO:0000256" key="18">
    <source>
        <dbReference type="SAM" id="MobiDB-lite"/>
    </source>
</evidence>
<evidence type="ECO:0000256" key="11">
    <source>
        <dbReference type="ARBA" id="ARBA00022777"/>
    </source>
</evidence>
<dbReference type="CDD" id="cd00130">
    <property type="entry name" value="PAS"/>
    <property type="match status" value="3"/>
</dbReference>
<accession>A0A3G9IH81</accession>
<dbReference type="Pfam" id="PF01627">
    <property type="entry name" value="Hpt"/>
    <property type="match status" value="1"/>
</dbReference>
<keyword evidence="11 25" id="KW-0418">Kinase</keyword>
<dbReference type="FunFam" id="3.30.565.10:FF:000010">
    <property type="entry name" value="Sensor histidine kinase RcsC"/>
    <property type="match status" value="1"/>
</dbReference>
<dbReference type="InterPro" id="IPR013767">
    <property type="entry name" value="PAS_fold"/>
</dbReference>
<evidence type="ECO:0000256" key="12">
    <source>
        <dbReference type="ARBA" id="ARBA00022840"/>
    </source>
</evidence>
<dbReference type="CDD" id="cd17546">
    <property type="entry name" value="REC_hyHK_CKI1_RcsC-like"/>
    <property type="match status" value="1"/>
</dbReference>
<feature type="domain" description="PAC" evidence="23">
    <location>
        <begin position="628"/>
        <end position="682"/>
    </location>
</feature>
<dbReference type="PANTHER" id="PTHR45339:SF3">
    <property type="entry name" value="HISTIDINE KINASE"/>
    <property type="match status" value="1"/>
</dbReference>
<dbReference type="NCBIfam" id="TIGR00229">
    <property type="entry name" value="sensory_box"/>
    <property type="match status" value="4"/>
</dbReference>
<feature type="modified residue" description="Phosphohistidine" evidence="16">
    <location>
        <position position="1162"/>
    </location>
</feature>
<evidence type="ECO:0000256" key="10">
    <source>
        <dbReference type="ARBA" id="ARBA00022741"/>
    </source>
</evidence>
<evidence type="ECO:0000313" key="25">
    <source>
        <dbReference type="EMBL" id="GJA64282.1"/>
    </source>
</evidence>
<dbReference type="InterPro" id="IPR025201">
    <property type="entry name" value="KdpD_TM"/>
</dbReference>
<feature type="domain" description="PAC" evidence="23">
    <location>
        <begin position="508"/>
        <end position="560"/>
    </location>
</feature>
<dbReference type="Gene3D" id="1.10.287.130">
    <property type="match status" value="1"/>
</dbReference>
<dbReference type="Gene3D" id="1.20.120.620">
    <property type="entry name" value="Backbone structure of the membrane domain of e. Coli histidine kinase receptor kdpd"/>
    <property type="match status" value="1"/>
</dbReference>
<feature type="domain" description="PAS" evidence="22">
    <location>
        <begin position="557"/>
        <end position="614"/>
    </location>
</feature>
<dbReference type="GO" id="GO:0000155">
    <property type="term" value="F:phosphorelay sensor kinase activity"/>
    <property type="evidence" value="ECO:0007669"/>
    <property type="project" value="InterPro"/>
</dbReference>
<dbReference type="PANTHER" id="PTHR45339">
    <property type="entry name" value="HYBRID SIGNAL TRANSDUCTION HISTIDINE KINASE J"/>
    <property type="match status" value="1"/>
</dbReference>
<dbReference type="InterPro" id="IPR008207">
    <property type="entry name" value="Sig_transdc_His_kin_Hpt_dom"/>
</dbReference>
<feature type="domain" description="Response regulatory" evidence="21">
    <location>
        <begin position="964"/>
        <end position="1080"/>
    </location>
</feature>
<gene>
    <name evidence="25" type="ORF">KAM351_28930</name>
    <name evidence="26" type="ORF">OJY61_14405</name>
</gene>
<dbReference type="PROSITE" id="PS50113">
    <property type="entry name" value="PAC"/>
    <property type="match status" value="4"/>
</dbReference>
<keyword evidence="12" id="KW-0067">ATP-binding</keyword>
<name>A0A3G9IH81_AERCA</name>
<dbReference type="FunFam" id="2.10.70.100:FF:000001">
    <property type="entry name" value="Sensory transduction histidine kinase"/>
    <property type="match status" value="1"/>
</dbReference>
<feature type="domain" description="PAC" evidence="23">
    <location>
        <begin position="342"/>
        <end position="394"/>
    </location>
</feature>
<dbReference type="SMART" id="SM00388">
    <property type="entry name" value="HisKA"/>
    <property type="match status" value="1"/>
</dbReference>
<evidence type="ECO:0000256" key="16">
    <source>
        <dbReference type="PROSITE-ProRule" id="PRU00110"/>
    </source>
</evidence>
<feature type="transmembrane region" description="Helical" evidence="19">
    <location>
        <begin position="17"/>
        <end position="35"/>
    </location>
</feature>
<dbReference type="InterPro" id="IPR038318">
    <property type="entry name" value="KdpD_sf"/>
</dbReference>
<dbReference type="Gene3D" id="3.30.565.10">
    <property type="entry name" value="Histidine kinase-like ATPase, C-terminal domain"/>
    <property type="match status" value="1"/>
</dbReference>
<dbReference type="Gene3D" id="1.20.120.160">
    <property type="entry name" value="HPT domain"/>
    <property type="match status" value="1"/>
</dbReference>
<evidence type="ECO:0000256" key="2">
    <source>
        <dbReference type="ARBA" id="ARBA00004429"/>
    </source>
</evidence>
<evidence type="ECO:0000256" key="1">
    <source>
        <dbReference type="ARBA" id="ARBA00000085"/>
    </source>
</evidence>
<dbReference type="Gene3D" id="3.30.450.20">
    <property type="entry name" value="PAS domain"/>
    <property type="match status" value="4"/>
</dbReference>
<dbReference type="Pfam" id="PF08447">
    <property type="entry name" value="PAS_3"/>
    <property type="match status" value="3"/>
</dbReference>
<dbReference type="InterPro" id="IPR036890">
    <property type="entry name" value="HATPase_C_sf"/>
</dbReference>
<evidence type="ECO:0000256" key="8">
    <source>
        <dbReference type="ARBA" id="ARBA00022692"/>
    </source>
</evidence>
<dbReference type="CDD" id="cd00082">
    <property type="entry name" value="HisKA"/>
    <property type="match status" value="1"/>
</dbReference>
<keyword evidence="15 19" id="KW-0472">Membrane</keyword>
<keyword evidence="8 19" id="KW-0812">Transmembrane</keyword>
<dbReference type="FunFam" id="1.10.287.130:FF:000004">
    <property type="entry name" value="Ethylene receptor 1"/>
    <property type="match status" value="1"/>
</dbReference>
<proteinExistence type="predicted"/>
<dbReference type="EMBL" id="CP110176">
    <property type="protein sequence ID" value="UZC85030.2"/>
    <property type="molecule type" value="Genomic_DNA"/>
</dbReference>
<keyword evidence="7" id="KW-0808">Transferase</keyword>
<feature type="domain" description="PAC" evidence="23">
    <location>
        <begin position="214"/>
        <end position="266"/>
    </location>
</feature>
<dbReference type="PROSITE" id="PS50112">
    <property type="entry name" value="PAS"/>
    <property type="match status" value="3"/>
</dbReference>
<feature type="compositionally biased region" description="Basic and acidic residues" evidence="18">
    <location>
        <begin position="1294"/>
        <end position="1303"/>
    </location>
</feature>
<dbReference type="SUPFAM" id="SSF55874">
    <property type="entry name" value="ATPase domain of HSP90 chaperone/DNA topoisomerase II/histidine kinase"/>
    <property type="match status" value="1"/>
</dbReference>